<protein>
    <submittedName>
        <fullName evidence="2">Uncharacterized protein</fullName>
    </submittedName>
</protein>
<keyword evidence="1" id="KW-1133">Transmembrane helix</keyword>
<keyword evidence="3" id="KW-1185">Reference proteome</keyword>
<dbReference type="AlphaFoldDB" id="A0A8J3DJC3"/>
<evidence type="ECO:0000256" key="1">
    <source>
        <dbReference type="SAM" id="Phobius"/>
    </source>
</evidence>
<name>A0A8J3DJC3_9HYPH</name>
<gene>
    <name evidence="2" type="ORF">GCM10010136_01310</name>
</gene>
<comment type="caution">
    <text evidence="2">The sequence shown here is derived from an EMBL/GenBank/DDBJ whole genome shotgun (WGS) entry which is preliminary data.</text>
</comment>
<organism evidence="2 3">
    <name type="scientific">Limoniibacter endophyticus</name>
    <dbReference type="NCBI Taxonomy" id="1565040"/>
    <lineage>
        <taxon>Bacteria</taxon>
        <taxon>Pseudomonadati</taxon>
        <taxon>Pseudomonadota</taxon>
        <taxon>Alphaproteobacteria</taxon>
        <taxon>Hyphomicrobiales</taxon>
        <taxon>Bartonellaceae</taxon>
        <taxon>Limoniibacter</taxon>
    </lineage>
</organism>
<dbReference type="Proteomes" id="UP000641137">
    <property type="component" value="Unassembled WGS sequence"/>
</dbReference>
<evidence type="ECO:0000313" key="3">
    <source>
        <dbReference type="Proteomes" id="UP000641137"/>
    </source>
</evidence>
<reference evidence="2" key="2">
    <citation type="submission" date="2020-09" db="EMBL/GenBank/DDBJ databases">
        <authorList>
            <person name="Sun Q."/>
            <person name="Kim S."/>
        </authorList>
    </citation>
    <scope>NUCLEOTIDE SEQUENCE</scope>
    <source>
        <strain evidence="2">KCTC 42097</strain>
    </source>
</reference>
<keyword evidence="1" id="KW-0812">Transmembrane</keyword>
<dbReference type="EMBL" id="BMZO01000001">
    <property type="protein sequence ID" value="GHC60977.1"/>
    <property type="molecule type" value="Genomic_DNA"/>
</dbReference>
<feature type="transmembrane region" description="Helical" evidence="1">
    <location>
        <begin position="40"/>
        <end position="57"/>
    </location>
</feature>
<accession>A0A8J3DJC3</accession>
<proteinExistence type="predicted"/>
<feature type="transmembrane region" description="Helical" evidence="1">
    <location>
        <begin position="78"/>
        <end position="98"/>
    </location>
</feature>
<reference evidence="2" key="1">
    <citation type="journal article" date="2014" name="Int. J. Syst. Evol. Microbiol.">
        <title>Complete genome sequence of Corynebacterium casei LMG S-19264T (=DSM 44701T), isolated from a smear-ripened cheese.</title>
        <authorList>
            <consortium name="US DOE Joint Genome Institute (JGI-PGF)"/>
            <person name="Walter F."/>
            <person name="Albersmeier A."/>
            <person name="Kalinowski J."/>
            <person name="Ruckert C."/>
        </authorList>
    </citation>
    <scope>NUCLEOTIDE SEQUENCE</scope>
    <source>
        <strain evidence="2">KCTC 42097</strain>
    </source>
</reference>
<evidence type="ECO:0000313" key="2">
    <source>
        <dbReference type="EMBL" id="GHC60977.1"/>
    </source>
</evidence>
<feature type="transmembrane region" description="Helical" evidence="1">
    <location>
        <begin position="9"/>
        <end position="28"/>
    </location>
</feature>
<keyword evidence="1" id="KW-0472">Membrane</keyword>
<sequence length="103" mass="11362">MVETLFRNGTLTVVGIILSFSLGFVTQWANNPIPWTLRDLPTLILLIGGIVLQIMTLGKLLRTTALQRRVYDKANKQFLVGVCLTALGVASAIVIDFFEIVTK</sequence>